<accession>A0ABQ4JBE5</accession>
<keyword evidence="4" id="KW-0547">Nucleotide-binding</keyword>
<keyword evidence="10" id="KW-1185">Reference proteome</keyword>
<reference evidence="9 10" key="1">
    <citation type="submission" date="2021-01" db="EMBL/GenBank/DDBJ databases">
        <title>Whole genome shotgun sequence of Verrucosispora qiuiae NBRC 106684.</title>
        <authorList>
            <person name="Komaki H."/>
            <person name="Tamura T."/>
        </authorList>
    </citation>
    <scope>NUCLEOTIDE SEQUENCE [LARGE SCALE GENOMIC DNA]</scope>
    <source>
        <strain evidence="9 10">NBRC 106684</strain>
    </source>
</reference>
<dbReference type="EC" id="2.7.11.1" evidence="1"/>
<evidence type="ECO:0000256" key="3">
    <source>
        <dbReference type="ARBA" id="ARBA00022679"/>
    </source>
</evidence>
<gene>
    <name evidence="9" type="ORF">Vqi01_26460</name>
</gene>
<dbReference type="PANTHER" id="PTHR43289:SF6">
    <property type="entry name" value="SERINE_THREONINE-PROTEIN KINASE NEKL-3"/>
    <property type="match status" value="1"/>
</dbReference>
<protein>
    <recommendedName>
        <fullName evidence="1">non-specific serine/threonine protein kinase</fullName>
        <ecNumber evidence="1">2.7.11.1</ecNumber>
    </recommendedName>
</protein>
<keyword evidence="2" id="KW-0723">Serine/threonine-protein kinase</keyword>
<dbReference type="PROSITE" id="PS00108">
    <property type="entry name" value="PROTEIN_KINASE_ST"/>
    <property type="match status" value="1"/>
</dbReference>
<dbReference type="RefSeq" id="WP_204035047.1">
    <property type="nucleotide sequence ID" value="NZ_BOPC01000032.1"/>
</dbReference>
<evidence type="ECO:0000256" key="2">
    <source>
        <dbReference type="ARBA" id="ARBA00022527"/>
    </source>
</evidence>
<sequence length="578" mass="58886">MTGWRVSGYTPVRRLGAGASGSVDLAVHAATGTPVAIKYLTGRLDDVSFRTAFRDEARLLAGIDDPYVCRLYEYVEAPGGSAIVMELVNGVSLRQLLRAKGSTTPESALCVLKGSLAGLGAAHARRVVHRDYKPENVLVTAEGTSKLADFGIAMPVGASSGSSVTGTPRYMAPEQWTGASASPACDIYAATATFFECLTGHPPYDGRDLATLRQQHARAPIPTDPAPRPVHDMLRLGMAKRPAERPQSAHVFLAMLEEVASGAYGADWEERGLRELARRAALLAALFPFPDRAGGGISVASTALGDTTIGSDGGDGSGPALRRTGRARAALVGGGLVAAMLVGGAGLSYAARDEPVAPSGAAPEVTTELTGGAVPTVGASVPSTPDGSLPPTPDGSVPPTPEAFTPPTPGPVTPPTSAAPPAPTGGTTAAGPTPSTTPTGGPSSATPIPTLSTRVSPPPPPDSTPPTIARVAASPTELDPTGCPFGPTASAITAYVNDDRTAAGDLRVRLRYTLEKRSYEQSMALLGGSQFRGVLGDLPRPASTTRIPVTVVATDGAGNTTVGDSTVSVTLYSFCTPG</sequence>
<dbReference type="CDD" id="cd14014">
    <property type="entry name" value="STKc_PknB_like"/>
    <property type="match status" value="1"/>
</dbReference>
<keyword evidence="6" id="KW-0067">ATP-binding</keyword>
<evidence type="ECO:0000256" key="5">
    <source>
        <dbReference type="ARBA" id="ARBA00022777"/>
    </source>
</evidence>
<evidence type="ECO:0000256" key="7">
    <source>
        <dbReference type="SAM" id="MobiDB-lite"/>
    </source>
</evidence>
<dbReference type="SUPFAM" id="SSF56112">
    <property type="entry name" value="Protein kinase-like (PK-like)"/>
    <property type="match status" value="1"/>
</dbReference>
<feature type="compositionally biased region" description="Low complexity" evidence="7">
    <location>
        <begin position="424"/>
        <end position="455"/>
    </location>
</feature>
<evidence type="ECO:0000259" key="8">
    <source>
        <dbReference type="PROSITE" id="PS50011"/>
    </source>
</evidence>
<comment type="caution">
    <text evidence="9">The sequence shown here is derived from an EMBL/GenBank/DDBJ whole genome shotgun (WGS) entry which is preliminary data.</text>
</comment>
<dbReference type="PROSITE" id="PS50011">
    <property type="entry name" value="PROTEIN_KINASE_DOM"/>
    <property type="match status" value="1"/>
</dbReference>
<dbReference type="Proteomes" id="UP000653076">
    <property type="component" value="Unassembled WGS sequence"/>
</dbReference>
<evidence type="ECO:0000256" key="6">
    <source>
        <dbReference type="ARBA" id="ARBA00022840"/>
    </source>
</evidence>
<dbReference type="InterPro" id="IPR008271">
    <property type="entry name" value="Ser/Thr_kinase_AS"/>
</dbReference>
<dbReference type="Pfam" id="PF00069">
    <property type="entry name" value="Pkinase"/>
    <property type="match status" value="1"/>
</dbReference>
<evidence type="ECO:0000256" key="4">
    <source>
        <dbReference type="ARBA" id="ARBA00022741"/>
    </source>
</evidence>
<feature type="compositionally biased region" description="Pro residues" evidence="7">
    <location>
        <begin position="388"/>
        <end position="423"/>
    </location>
</feature>
<evidence type="ECO:0000313" key="10">
    <source>
        <dbReference type="Proteomes" id="UP000653076"/>
    </source>
</evidence>
<feature type="region of interest" description="Disordered" evidence="7">
    <location>
        <begin position="371"/>
        <end position="469"/>
    </location>
</feature>
<keyword evidence="3" id="KW-0808">Transferase</keyword>
<dbReference type="EMBL" id="BOPC01000032">
    <property type="protein sequence ID" value="GIJ27484.1"/>
    <property type="molecule type" value="Genomic_DNA"/>
</dbReference>
<keyword evidence="5" id="KW-0418">Kinase</keyword>
<proteinExistence type="predicted"/>
<dbReference type="PANTHER" id="PTHR43289">
    <property type="entry name" value="MITOGEN-ACTIVATED PROTEIN KINASE KINASE KINASE 20-RELATED"/>
    <property type="match status" value="1"/>
</dbReference>
<name>A0ABQ4JBE5_9ACTN</name>
<evidence type="ECO:0000313" key="9">
    <source>
        <dbReference type="EMBL" id="GIJ27484.1"/>
    </source>
</evidence>
<dbReference type="InterPro" id="IPR000719">
    <property type="entry name" value="Prot_kinase_dom"/>
</dbReference>
<organism evidence="9 10">
    <name type="scientific">Micromonospora qiuiae</name>
    <dbReference type="NCBI Taxonomy" id="502268"/>
    <lineage>
        <taxon>Bacteria</taxon>
        <taxon>Bacillati</taxon>
        <taxon>Actinomycetota</taxon>
        <taxon>Actinomycetes</taxon>
        <taxon>Micromonosporales</taxon>
        <taxon>Micromonosporaceae</taxon>
        <taxon>Micromonospora</taxon>
    </lineage>
</organism>
<dbReference type="InterPro" id="IPR011009">
    <property type="entry name" value="Kinase-like_dom_sf"/>
</dbReference>
<feature type="domain" description="Protein kinase" evidence="8">
    <location>
        <begin position="9"/>
        <end position="256"/>
    </location>
</feature>
<evidence type="ECO:0000256" key="1">
    <source>
        <dbReference type="ARBA" id="ARBA00012513"/>
    </source>
</evidence>
<dbReference type="Gene3D" id="1.10.510.10">
    <property type="entry name" value="Transferase(Phosphotransferase) domain 1"/>
    <property type="match status" value="1"/>
</dbReference>